<dbReference type="PANTHER" id="PTHR33344">
    <property type="entry name" value="OS02G0761600 PROTEIN"/>
    <property type="match status" value="1"/>
</dbReference>
<evidence type="ECO:0000256" key="1">
    <source>
        <dbReference type="SAM" id="MobiDB-lite"/>
    </source>
</evidence>
<keyword evidence="2" id="KW-1133">Transmembrane helix</keyword>
<name>A5BSY7_VITVI</name>
<sequence>MEEQKNRREMETQQPWRSLRFSFRSATIIVCFLNLIAALLLLQGFLSSASTRKFSTPRPDTVQLNYIKESEEMRRAMEPLELIKRVREITQEAYVEAEIVQPKDTKQTAAEDLSKRLKDSRSFSDAASQKALEEWRKRKMERARQRQLEKN</sequence>
<organism evidence="3">
    <name type="scientific">Vitis vinifera</name>
    <name type="common">Grape</name>
    <dbReference type="NCBI Taxonomy" id="29760"/>
    <lineage>
        <taxon>Eukaryota</taxon>
        <taxon>Viridiplantae</taxon>
        <taxon>Streptophyta</taxon>
        <taxon>Embryophyta</taxon>
        <taxon>Tracheophyta</taxon>
        <taxon>Spermatophyta</taxon>
        <taxon>Magnoliopsida</taxon>
        <taxon>eudicotyledons</taxon>
        <taxon>Gunneridae</taxon>
        <taxon>Pentapetalae</taxon>
        <taxon>rosids</taxon>
        <taxon>Vitales</taxon>
        <taxon>Vitaceae</taxon>
        <taxon>Viteae</taxon>
        <taxon>Vitis</taxon>
    </lineage>
</organism>
<feature type="compositionally biased region" description="Basic and acidic residues" evidence="1">
    <location>
        <begin position="112"/>
        <end position="122"/>
    </location>
</feature>
<evidence type="ECO:0000256" key="2">
    <source>
        <dbReference type="SAM" id="Phobius"/>
    </source>
</evidence>
<gene>
    <name evidence="3" type="ORF">VITISV_004291</name>
</gene>
<accession>A5BSY7</accession>
<reference evidence="3" key="1">
    <citation type="journal article" date="2007" name="PLoS ONE">
        <title>The first genome sequence of an elite grapevine cultivar (Pinot noir Vitis vinifera L.): coping with a highly heterozygous genome.</title>
        <authorList>
            <person name="Velasco R."/>
            <person name="Zharkikh A."/>
            <person name="Troggio M."/>
            <person name="Cartwright D.A."/>
            <person name="Cestaro A."/>
            <person name="Pruss D."/>
            <person name="Pindo M."/>
            <person name="FitzGerald L.M."/>
            <person name="Vezzulli S."/>
            <person name="Reid J."/>
            <person name="Malacarne G."/>
            <person name="Iliev D."/>
            <person name="Coppola G."/>
            <person name="Wardell B."/>
            <person name="Micheletti D."/>
            <person name="Macalma T."/>
            <person name="Facci M."/>
            <person name="Mitchell J.T."/>
            <person name="Perazzolli M."/>
            <person name="Eldredge G."/>
            <person name="Gatto P."/>
            <person name="Oyzerski R."/>
            <person name="Moretto M."/>
            <person name="Gutin N."/>
            <person name="Stefanini M."/>
            <person name="Chen Y."/>
            <person name="Segala C."/>
            <person name="Davenport C."/>
            <person name="Dematte L."/>
            <person name="Mraz A."/>
            <person name="Battilana J."/>
            <person name="Stormo K."/>
            <person name="Costa F."/>
            <person name="Tao Q."/>
            <person name="Si-Ammour A."/>
            <person name="Harkins T."/>
            <person name="Lackey A."/>
            <person name="Perbost C."/>
            <person name="Taillon B."/>
            <person name="Stella A."/>
            <person name="Solovyev V."/>
            <person name="Fawcett J.A."/>
            <person name="Sterck L."/>
            <person name="Vandepoele K."/>
            <person name="Grando S.M."/>
            <person name="Toppo S."/>
            <person name="Moser C."/>
            <person name="Lanchbury J."/>
            <person name="Bogden R."/>
            <person name="Skolnick M."/>
            <person name="Sgaramella V."/>
            <person name="Bhatnagar S.K."/>
            <person name="Fontana P."/>
            <person name="Gutin A."/>
            <person name="Van de Peer Y."/>
            <person name="Salamini F."/>
            <person name="Viola R."/>
        </authorList>
    </citation>
    <scope>NUCLEOTIDE SEQUENCE</scope>
</reference>
<dbReference type="EMBL" id="AM469929">
    <property type="protein sequence ID" value="CAN81443.1"/>
    <property type="molecule type" value="Genomic_DNA"/>
</dbReference>
<proteinExistence type="predicted"/>
<dbReference type="AlphaFoldDB" id="A5BSY7"/>
<evidence type="ECO:0000313" key="3">
    <source>
        <dbReference type="EMBL" id="CAN81443.1"/>
    </source>
</evidence>
<evidence type="ECO:0008006" key="4">
    <source>
        <dbReference type="Google" id="ProtNLM"/>
    </source>
</evidence>
<feature type="transmembrane region" description="Helical" evidence="2">
    <location>
        <begin position="21"/>
        <end position="46"/>
    </location>
</feature>
<protein>
    <recommendedName>
        <fullName evidence="4">Transmembrane protein</fullName>
    </recommendedName>
</protein>
<keyword evidence="2" id="KW-0812">Transmembrane</keyword>
<feature type="region of interest" description="Disordered" evidence="1">
    <location>
        <begin position="105"/>
        <end position="127"/>
    </location>
</feature>
<dbReference type="ExpressionAtlas" id="A5BSY7">
    <property type="expression patterns" value="baseline and differential"/>
</dbReference>
<keyword evidence="2" id="KW-0472">Membrane</keyword>
<dbReference type="PANTHER" id="PTHR33344:SF7">
    <property type="entry name" value="TRANSMEMBRANE PROTEIN"/>
    <property type="match status" value="1"/>
</dbReference>